<gene>
    <name evidence="5" type="ORF">THRCLA_06057</name>
</gene>
<evidence type="ECO:0000256" key="1">
    <source>
        <dbReference type="ARBA" id="ARBA00008361"/>
    </source>
</evidence>
<dbReference type="STRING" id="74557.A0A1V9ZQI1"/>
<dbReference type="GO" id="GO:0032259">
    <property type="term" value="P:methylation"/>
    <property type="evidence" value="ECO:0007669"/>
    <property type="project" value="UniProtKB-KW"/>
</dbReference>
<feature type="domain" description="Methyltransferase type 11" evidence="4">
    <location>
        <begin position="48"/>
        <end position="138"/>
    </location>
</feature>
<organism evidence="5 6">
    <name type="scientific">Thraustotheca clavata</name>
    <dbReference type="NCBI Taxonomy" id="74557"/>
    <lineage>
        <taxon>Eukaryota</taxon>
        <taxon>Sar</taxon>
        <taxon>Stramenopiles</taxon>
        <taxon>Oomycota</taxon>
        <taxon>Saprolegniomycetes</taxon>
        <taxon>Saprolegniales</taxon>
        <taxon>Achlyaceae</taxon>
        <taxon>Thraustotheca</taxon>
    </lineage>
</organism>
<dbReference type="GO" id="GO:0008757">
    <property type="term" value="F:S-adenosylmethionine-dependent methyltransferase activity"/>
    <property type="evidence" value="ECO:0007669"/>
    <property type="project" value="InterPro"/>
</dbReference>
<keyword evidence="2" id="KW-0489">Methyltransferase</keyword>
<dbReference type="Pfam" id="PF08241">
    <property type="entry name" value="Methyltransf_11"/>
    <property type="match status" value="1"/>
</dbReference>
<reference evidence="5 6" key="1">
    <citation type="journal article" date="2014" name="Genome Biol. Evol.">
        <title>The secreted proteins of Achlya hypogyna and Thraustotheca clavata identify the ancestral oomycete secretome and reveal gene acquisitions by horizontal gene transfer.</title>
        <authorList>
            <person name="Misner I."/>
            <person name="Blouin N."/>
            <person name="Leonard G."/>
            <person name="Richards T.A."/>
            <person name="Lane C.E."/>
        </authorList>
    </citation>
    <scope>NUCLEOTIDE SEQUENCE [LARGE SCALE GENOMIC DNA]</scope>
    <source>
        <strain evidence="5 6">ATCC 34112</strain>
    </source>
</reference>
<dbReference type="OrthoDB" id="66144at2759"/>
<dbReference type="Proteomes" id="UP000243217">
    <property type="component" value="Unassembled WGS sequence"/>
</dbReference>
<keyword evidence="3" id="KW-0808">Transferase</keyword>
<dbReference type="PANTHER" id="PTHR44942">
    <property type="entry name" value="METHYLTRANSF_11 DOMAIN-CONTAINING PROTEIN"/>
    <property type="match status" value="1"/>
</dbReference>
<dbReference type="InterPro" id="IPR013216">
    <property type="entry name" value="Methyltransf_11"/>
</dbReference>
<evidence type="ECO:0000256" key="2">
    <source>
        <dbReference type="ARBA" id="ARBA00022603"/>
    </source>
</evidence>
<comment type="similarity">
    <text evidence="1">Belongs to the methyltransferase superfamily.</text>
</comment>
<dbReference type="Gene3D" id="3.40.50.150">
    <property type="entry name" value="Vaccinia Virus protein VP39"/>
    <property type="match status" value="1"/>
</dbReference>
<evidence type="ECO:0000256" key="3">
    <source>
        <dbReference type="ARBA" id="ARBA00022679"/>
    </source>
</evidence>
<dbReference type="InterPro" id="IPR051052">
    <property type="entry name" value="Diverse_substrate_MTase"/>
</dbReference>
<dbReference type="CDD" id="cd02440">
    <property type="entry name" value="AdoMet_MTases"/>
    <property type="match status" value="1"/>
</dbReference>
<accession>A0A1V9ZQI1</accession>
<evidence type="ECO:0000313" key="5">
    <source>
        <dbReference type="EMBL" id="OQS00292.1"/>
    </source>
</evidence>
<name>A0A1V9ZQI1_9STRA</name>
<evidence type="ECO:0000259" key="4">
    <source>
        <dbReference type="Pfam" id="PF08241"/>
    </source>
</evidence>
<evidence type="ECO:0000313" key="6">
    <source>
        <dbReference type="Proteomes" id="UP000243217"/>
    </source>
</evidence>
<proteinExistence type="inferred from homology"/>
<dbReference type="PANTHER" id="PTHR44942:SF4">
    <property type="entry name" value="METHYLTRANSFERASE TYPE 11 DOMAIN-CONTAINING PROTEIN"/>
    <property type="match status" value="1"/>
</dbReference>
<dbReference type="AlphaFoldDB" id="A0A1V9ZQI1"/>
<dbReference type="SUPFAM" id="SSF53335">
    <property type="entry name" value="S-adenosyl-L-methionine-dependent methyltransferases"/>
    <property type="match status" value="1"/>
</dbReference>
<comment type="caution">
    <text evidence="5">The sequence shown here is derived from an EMBL/GenBank/DDBJ whole genome shotgun (WGS) entry which is preliminary data.</text>
</comment>
<dbReference type="InterPro" id="IPR029063">
    <property type="entry name" value="SAM-dependent_MTases_sf"/>
</dbReference>
<dbReference type="EMBL" id="JNBS01001723">
    <property type="protein sequence ID" value="OQS00292.1"/>
    <property type="molecule type" value="Genomic_DNA"/>
</dbReference>
<sequence>MATKAVHNVAKHGFTNGSLYDKARPNFPIESLKALIPPLLNPATANVLEIGSGTGKFTSLLHHEAKIEHLVAIEPAEDMRATFSILFPDVPCIDGSATSLPAEAHSQDAIYIAQAFHWFDNREALLEFHRVLKPTGTLGLIWNMEDGQTPWVAALRKVCEAYDGVAPQYRTGKWKQVFENSTDLFGPLQHTRISRTIPVASTEQIWLRVLSKSYVTMSTPEVQAKIKEDVMKVLENAQFERNDQGEILYPYVTDIYSTTPIN</sequence>
<keyword evidence="6" id="KW-1185">Reference proteome</keyword>
<protein>
    <recommendedName>
        <fullName evidence="4">Methyltransferase type 11 domain-containing protein</fullName>
    </recommendedName>
</protein>